<sequence>MCPEVFAQRAASDEQTDDQGHWRALA</sequence>
<feature type="region of interest" description="Disordered" evidence="1">
    <location>
        <begin position="1"/>
        <end position="26"/>
    </location>
</feature>
<keyword evidence="3" id="KW-1185">Reference proteome</keyword>
<organism evidence="2 3">
    <name type="scientific">Trifolium medium</name>
    <dbReference type="NCBI Taxonomy" id="97028"/>
    <lineage>
        <taxon>Eukaryota</taxon>
        <taxon>Viridiplantae</taxon>
        <taxon>Streptophyta</taxon>
        <taxon>Embryophyta</taxon>
        <taxon>Tracheophyta</taxon>
        <taxon>Spermatophyta</taxon>
        <taxon>Magnoliopsida</taxon>
        <taxon>eudicotyledons</taxon>
        <taxon>Gunneridae</taxon>
        <taxon>Pentapetalae</taxon>
        <taxon>rosids</taxon>
        <taxon>fabids</taxon>
        <taxon>Fabales</taxon>
        <taxon>Fabaceae</taxon>
        <taxon>Papilionoideae</taxon>
        <taxon>50 kb inversion clade</taxon>
        <taxon>NPAAA clade</taxon>
        <taxon>Hologalegina</taxon>
        <taxon>IRL clade</taxon>
        <taxon>Trifolieae</taxon>
        <taxon>Trifolium</taxon>
    </lineage>
</organism>
<dbReference type="AlphaFoldDB" id="A0A392V143"/>
<evidence type="ECO:0000256" key="1">
    <source>
        <dbReference type="SAM" id="MobiDB-lite"/>
    </source>
</evidence>
<feature type="non-terminal residue" evidence="2">
    <location>
        <position position="26"/>
    </location>
</feature>
<evidence type="ECO:0000313" key="3">
    <source>
        <dbReference type="Proteomes" id="UP000265520"/>
    </source>
</evidence>
<name>A0A392V143_9FABA</name>
<protein>
    <submittedName>
        <fullName evidence="2">Uncharacterized protein</fullName>
    </submittedName>
</protein>
<dbReference type="EMBL" id="LXQA011012352">
    <property type="protein sequence ID" value="MCI81163.1"/>
    <property type="molecule type" value="Genomic_DNA"/>
</dbReference>
<accession>A0A392V143</accession>
<reference evidence="2 3" key="1">
    <citation type="journal article" date="2018" name="Front. Plant Sci.">
        <title>Red Clover (Trifolium pratense) and Zigzag Clover (T. medium) - A Picture of Genomic Similarities and Differences.</title>
        <authorList>
            <person name="Dluhosova J."/>
            <person name="Istvanek J."/>
            <person name="Nedelnik J."/>
            <person name="Repkova J."/>
        </authorList>
    </citation>
    <scope>NUCLEOTIDE SEQUENCE [LARGE SCALE GENOMIC DNA]</scope>
    <source>
        <strain evidence="3">cv. 10/8</strain>
        <tissue evidence="2">Leaf</tissue>
    </source>
</reference>
<proteinExistence type="predicted"/>
<dbReference type="Proteomes" id="UP000265520">
    <property type="component" value="Unassembled WGS sequence"/>
</dbReference>
<comment type="caution">
    <text evidence="2">The sequence shown here is derived from an EMBL/GenBank/DDBJ whole genome shotgun (WGS) entry which is preliminary data.</text>
</comment>
<evidence type="ECO:0000313" key="2">
    <source>
        <dbReference type="EMBL" id="MCI81163.1"/>
    </source>
</evidence>